<dbReference type="EMBL" id="CP000493">
    <property type="protein sequence ID" value="ABM80753.1"/>
    <property type="molecule type" value="Genomic_DNA"/>
</dbReference>
<dbReference type="Gene3D" id="1.20.58.2050">
    <property type="match status" value="1"/>
</dbReference>
<feature type="domain" description="GINS subunit" evidence="1">
    <location>
        <begin position="59"/>
        <end position="180"/>
    </location>
</feature>
<accession>A2BL92</accession>
<gene>
    <name evidence="2" type="ordered locus">Hbut_0904</name>
</gene>
<dbReference type="EnsemblBacteria" id="ABM80753">
    <property type="protein sequence ID" value="ABM80753"/>
    <property type="gene ID" value="Hbut_0904"/>
</dbReference>
<dbReference type="OrthoDB" id="36229at2157"/>
<proteinExistence type="predicted"/>
<dbReference type="InterPro" id="IPR038437">
    <property type="entry name" value="GINS_Psf3_sf"/>
</dbReference>
<dbReference type="CDD" id="cd11714">
    <property type="entry name" value="GINS_A_archaea"/>
    <property type="match status" value="1"/>
</dbReference>
<evidence type="ECO:0000259" key="1">
    <source>
        <dbReference type="Pfam" id="PF05916"/>
    </source>
</evidence>
<evidence type="ECO:0000313" key="2">
    <source>
        <dbReference type="EMBL" id="ABM80753.1"/>
    </source>
</evidence>
<sequence length="188" mass="22047">MELHELDVRLRIAELEYLLRPVRVAITRDHGTVTIDGVHVELQKGIEVELPYWLSRAIEEEELGKLSETPMSLEDIARIHFTTLSTRTPADLEQLPQYFYQEAKEYIKLLDERVRRELNPALLEEKQKAQQYLLEIADKRLLIILQSLRSPTNIAELYSKLSPEEQTILQLLQKALERWRELVLPRPG</sequence>
<keyword evidence="3" id="KW-1185">Reference proteome</keyword>
<protein>
    <submittedName>
        <fullName evidence="2">Conserved crenarchaeal protein</fullName>
    </submittedName>
</protein>
<reference evidence="2 3" key="1">
    <citation type="journal article" date="2007" name="Archaea">
        <title>The genome of Hyperthermus butylicus: a sulfur-reducing, peptide fermenting, neutrophilic Crenarchaeote growing up to 108 degrees C.</title>
        <authorList>
            <person name="Brugger K."/>
            <person name="Chen L."/>
            <person name="Stark M."/>
            <person name="Zibat A."/>
            <person name="Redder P."/>
            <person name="Ruepp A."/>
            <person name="Awayez M."/>
            <person name="She Q."/>
            <person name="Garrett R.A."/>
            <person name="Klenk H.P."/>
        </authorList>
    </citation>
    <scope>NUCLEOTIDE SEQUENCE [LARGE SCALE GENOMIC DNA]</scope>
    <source>
        <strain evidence="3">DSM 5456 / JCM 9403 / PLM1-5</strain>
    </source>
</reference>
<dbReference type="Proteomes" id="UP000002593">
    <property type="component" value="Chromosome"/>
</dbReference>
<dbReference type="RefSeq" id="WP_011822071.1">
    <property type="nucleotide sequence ID" value="NC_008818.1"/>
</dbReference>
<organism evidence="2 3">
    <name type="scientific">Hyperthermus butylicus (strain DSM 5456 / JCM 9403 / PLM1-5)</name>
    <dbReference type="NCBI Taxonomy" id="415426"/>
    <lineage>
        <taxon>Archaea</taxon>
        <taxon>Thermoproteota</taxon>
        <taxon>Thermoprotei</taxon>
        <taxon>Desulfurococcales</taxon>
        <taxon>Pyrodictiaceae</taxon>
        <taxon>Hyperthermus</taxon>
    </lineage>
</organism>
<dbReference type="HOGENOM" id="CLU_117967_0_0_2"/>
<dbReference type="InterPro" id="IPR021151">
    <property type="entry name" value="GINS_A"/>
</dbReference>
<dbReference type="GeneID" id="4782473"/>
<dbReference type="KEGG" id="hbu:Hbut_0904"/>
<dbReference type="STRING" id="415426.Hbut_0904"/>
<evidence type="ECO:0000313" key="3">
    <source>
        <dbReference type="Proteomes" id="UP000002593"/>
    </source>
</evidence>
<name>A2BL92_HYPBU</name>
<dbReference type="AlphaFoldDB" id="A2BL92"/>
<dbReference type="eggNOG" id="arCOG00552">
    <property type="taxonomic scope" value="Archaea"/>
</dbReference>
<dbReference type="Pfam" id="PF05916">
    <property type="entry name" value="Sld5"/>
    <property type="match status" value="1"/>
</dbReference>